<dbReference type="RefSeq" id="WP_092814583.1">
    <property type="nucleotide sequence ID" value="NZ_FNWU01000001.1"/>
</dbReference>
<gene>
    <name evidence="1" type="ORF">SAMN05192561_101812</name>
</gene>
<dbReference type="InterPro" id="IPR055811">
    <property type="entry name" value="DUF7387"/>
</dbReference>
<proteinExistence type="predicted"/>
<dbReference type="EMBL" id="FNWU01000001">
    <property type="protein sequence ID" value="SEH41677.1"/>
    <property type="molecule type" value="Genomic_DNA"/>
</dbReference>
<accession>A0A1H6I5N9</accession>
<protein>
    <submittedName>
        <fullName evidence="1">Uncharacterized protein</fullName>
    </submittedName>
</protein>
<evidence type="ECO:0000313" key="1">
    <source>
        <dbReference type="EMBL" id="SEH41677.1"/>
    </source>
</evidence>
<sequence length="85" mass="9028">MATTSKNDRADGVEFTYEDDLVTARDAESGVAASGESKPVALSRLADALTLHTGGGEPIDDEEAFFEEIGVDPDEIEDAGEPPWE</sequence>
<dbReference type="AlphaFoldDB" id="A0A1H6I5N9"/>
<dbReference type="Pfam" id="PF24113">
    <property type="entry name" value="DUF7387"/>
    <property type="match status" value="1"/>
</dbReference>
<dbReference type="OrthoDB" id="201961at2157"/>
<reference evidence="1 2" key="1">
    <citation type="submission" date="2016-10" db="EMBL/GenBank/DDBJ databases">
        <authorList>
            <person name="de Groot N.N."/>
        </authorList>
    </citation>
    <scope>NUCLEOTIDE SEQUENCE [LARGE SCALE GENOMIC DNA]</scope>
    <source>
        <strain evidence="1 2">IBRC-M10418</strain>
    </source>
</reference>
<dbReference type="STRING" id="1267564.SAMN05192561_101812"/>
<evidence type="ECO:0000313" key="2">
    <source>
        <dbReference type="Proteomes" id="UP000199215"/>
    </source>
</evidence>
<keyword evidence="2" id="KW-1185">Reference proteome</keyword>
<dbReference type="Proteomes" id="UP000199215">
    <property type="component" value="Unassembled WGS sequence"/>
</dbReference>
<organism evidence="1 2">
    <name type="scientific">Halopenitus malekzadehii</name>
    <dbReference type="NCBI Taxonomy" id="1267564"/>
    <lineage>
        <taxon>Archaea</taxon>
        <taxon>Methanobacteriati</taxon>
        <taxon>Methanobacteriota</taxon>
        <taxon>Stenosarchaea group</taxon>
        <taxon>Halobacteria</taxon>
        <taxon>Halobacteriales</taxon>
        <taxon>Haloferacaceae</taxon>
        <taxon>Halopenitus</taxon>
    </lineage>
</organism>
<name>A0A1H6I5N9_9EURY</name>